<dbReference type="Proteomes" id="UP000239899">
    <property type="component" value="Unassembled WGS sequence"/>
</dbReference>
<dbReference type="AlphaFoldDB" id="A0A2P6TPL8"/>
<proteinExistence type="predicted"/>
<name>A0A2P6TPL8_CHLSO</name>
<evidence type="ECO:0000256" key="1">
    <source>
        <dbReference type="SAM" id="Coils"/>
    </source>
</evidence>
<sequence>MAARPARRSVAPVAALDPSAVEALYQVQEFGLTIMGVGIVSTFAAGMAQTLRRAAATYTTTAAATVAAEAPAAAPVAAAAPATALEQQPAAPVQKAAPVAAPAPVAPVLELSDIKSELQQAAAAAVAAVKSAAAAEPAPPAKPAAVAPAPAANGAAVKPGLTVEEATQQVKDWISAWQTSSESKPAESLEFPAREAAPTTRVTEPSLPSSAAAVLNAMTADAPVGATPVGEEGPASQGPPTEEKELTAVAAAAAPAEPAADGGAAEKEAEYKARISAVMADAKQQQAAKAQRVADQMRKRVVEMGVGYQAKIDSLWQGYESKKAEEAALLAKSEAILANLAEREAEERRLQESIAELEAARKSQAAEVEQGPLPSLLARILAFFQQIQSWLQQLWASLTGGSGSGSAAGASA</sequence>
<reference evidence="3 4" key="1">
    <citation type="journal article" date="2018" name="Plant J.">
        <title>Genome sequences of Chlorella sorokiniana UTEX 1602 and Micractinium conductrix SAG 241.80: implications to maltose excretion by a green alga.</title>
        <authorList>
            <person name="Arriola M.B."/>
            <person name="Velmurugan N."/>
            <person name="Zhang Y."/>
            <person name="Plunkett M.H."/>
            <person name="Hondzo H."/>
            <person name="Barney B.M."/>
        </authorList>
    </citation>
    <scope>NUCLEOTIDE SEQUENCE [LARGE SCALE GENOMIC DNA]</scope>
    <source>
        <strain evidence="4">UTEX 1602</strain>
    </source>
</reference>
<feature type="region of interest" description="Disordered" evidence="2">
    <location>
        <begin position="223"/>
        <end position="246"/>
    </location>
</feature>
<evidence type="ECO:0000256" key="2">
    <source>
        <dbReference type="SAM" id="MobiDB-lite"/>
    </source>
</evidence>
<evidence type="ECO:0000313" key="4">
    <source>
        <dbReference type="Proteomes" id="UP000239899"/>
    </source>
</evidence>
<evidence type="ECO:0000313" key="3">
    <source>
        <dbReference type="EMBL" id="PRW55980.1"/>
    </source>
</evidence>
<protein>
    <submittedName>
        <fullName evidence="3">Uncharacterized protein</fullName>
    </submittedName>
</protein>
<gene>
    <name evidence="3" type="ORF">C2E21_5123</name>
</gene>
<dbReference type="EMBL" id="LHPG02000009">
    <property type="protein sequence ID" value="PRW55980.1"/>
    <property type="molecule type" value="Genomic_DNA"/>
</dbReference>
<dbReference type="OrthoDB" id="10563450at2759"/>
<keyword evidence="1" id="KW-0175">Coiled coil</keyword>
<feature type="coiled-coil region" evidence="1">
    <location>
        <begin position="340"/>
        <end position="367"/>
    </location>
</feature>
<accession>A0A2P6TPL8</accession>
<organism evidence="3 4">
    <name type="scientific">Chlorella sorokiniana</name>
    <name type="common">Freshwater green alga</name>
    <dbReference type="NCBI Taxonomy" id="3076"/>
    <lineage>
        <taxon>Eukaryota</taxon>
        <taxon>Viridiplantae</taxon>
        <taxon>Chlorophyta</taxon>
        <taxon>core chlorophytes</taxon>
        <taxon>Trebouxiophyceae</taxon>
        <taxon>Chlorellales</taxon>
        <taxon>Chlorellaceae</taxon>
        <taxon>Chlorella clade</taxon>
        <taxon>Chlorella</taxon>
    </lineage>
</organism>
<keyword evidence="4" id="KW-1185">Reference proteome</keyword>
<comment type="caution">
    <text evidence="3">The sequence shown here is derived from an EMBL/GenBank/DDBJ whole genome shotgun (WGS) entry which is preliminary data.</text>
</comment>
<feature type="region of interest" description="Disordered" evidence="2">
    <location>
        <begin position="178"/>
        <end position="207"/>
    </location>
</feature>